<keyword evidence="2" id="KW-0813">Transport</keyword>
<evidence type="ECO:0000256" key="4">
    <source>
        <dbReference type="ARBA" id="ARBA00022840"/>
    </source>
</evidence>
<dbReference type="GO" id="GO:0005524">
    <property type="term" value="F:ATP binding"/>
    <property type="evidence" value="ECO:0007669"/>
    <property type="project" value="UniProtKB-KW"/>
</dbReference>
<evidence type="ECO:0000313" key="7">
    <source>
        <dbReference type="Proteomes" id="UP001198182"/>
    </source>
</evidence>
<keyword evidence="4 6" id="KW-0067">ATP-binding</keyword>
<sequence>MAYITCRNLALGYDGKAIVSNLNFSISPGDYLMVVGENGAGKSTLIKTLLHLQEQQAGTIMVGDGLKPYEIGYLPQQTVVQRDFPATVWEIVLSGTLAHGGWRPFYTREQKTLAEEQMKVMGITDLKKQCYRHLSGGQQQRVLLARALCAASKIILLDEPVTGLDPRATMEFYGLLKELNEKGITVIMVSHDLQALSYASHVLHIDRDDSFFGTRKEYLRNEKSEVFRSTGGEEK</sequence>
<evidence type="ECO:0000256" key="1">
    <source>
        <dbReference type="ARBA" id="ARBA00005417"/>
    </source>
</evidence>
<evidence type="ECO:0000259" key="5">
    <source>
        <dbReference type="PROSITE" id="PS50893"/>
    </source>
</evidence>
<dbReference type="SMART" id="SM00382">
    <property type="entry name" value="AAA"/>
    <property type="match status" value="1"/>
</dbReference>
<dbReference type="InterPro" id="IPR003593">
    <property type="entry name" value="AAA+_ATPase"/>
</dbReference>
<keyword evidence="3" id="KW-0547">Nucleotide-binding</keyword>
<proteinExistence type="inferred from homology"/>
<dbReference type="RefSeq" id="WP_308453329.1">
    <property type="nucleotide sequence ID" value="NZ_JAJEQR010000015.1"/>
</dbReference>
<dbReference type="InterPro" id="IPR050153">
    <property type="entry name" value="Metal_Ion_Import_ABC"/>
</dbReference>
<dbReference type="Gene3D" id="3.40.50.300">
    <property type="entry name" value="P-loop containing nucleotide triphosphate hydrolases"/>
    <property type="match status" value="1"/>
</dbReference>
<dbReference type="Pfam" id="PF00005">
    <property type="entry name" value="ABC_tran"/>
    <property type="match status" value="1"/>
</dbReference>
<feature type="domain" description="ABC transporter" evidence="5">
    <location>
        <begin position="4"/>
        <end position="232"/>
    </location>
</feature>
<gene>
    <name evidence="6" type="ORF">LKD81_06715</name>
</gene>
<dbReference type="InterPro" id="IPR027417">
    <property type="entry name" value="P-loop_NTPase"/>
</dbReference>
<dbReference type="PROSITE" id="PS50893">
    <property type="entry name" value="ABC_TRANSPORTER_2"/>
    <property type="match status" value="1"/>
</dbReference>
<organism evidence="6 7">
    <name type="scientific">Hominifimenecus microfluidus</name>
    <dbReference type="NCBI Taxonomy" id="2885348"/>
    <lineage>
        <taxon>Bacteria</taxon>
        <taxon>Bacillati</taxon>
        <taxon>Bacillota</taxon>
        <taxon>Clostridia</taxon>
        <taxon>Lachnospirales</taxon>
        <taxon>Lachnospiraceae</taxon>
        <taxon>Hominifimenecus</taxon>
    </lineage>
</organism>
<dbReference type="PROSITE" id="PS00211">
    <property type="entry name" value="ABC_TRANSPORTER_1"/>
    <property type="match status" value="1"/>
</dbReference>
<dbReference type="CDD" id="cd03235">
    <property type="entry name" value="ABC_Metallic_Cations"/>
    <property type="match status" value="1"/>
</dbReference>
<dbReference type="EMBL" id="JAJEQR010000015">
    <property type="protein sequence ID" value="MCC2230692.1"/>
    <property type="molecule type" value="Genomic_DNA"/>
</dbReference>
<dbReference type="Proteomes" id="UP001198182">
    <property type="component" value="Unassembled WGS sequence"/>
</dbReference>
<dbReference type="AlphaFoldDB" id="A0AAE3JFG0"/>
<dbReference type="PANTHER" id="PTHR42734:SF17">
    <property type="entry name" value="METAL TRANSPORT SYSTEM ATP-BINDING PROTEIN TM_0124-RELATED"/>
    <property type="match status" value="1"/>
</dbReference>
<comment type="caution">
    <text evidence="6">The sequence shown here is derived from an EMBL/GenBank/DDBJ whole genome shotgun (WGS) entry which is preliminary data.</text>
</comment>
<dbReference type="SUPFAM" id="SSF52540">
    <property type="entry name" value="P-loop containing nucleoside triphosphate hydrolases"/>
    <property type="match status" value="1"/>
</dbReference>
<comment type="similarity">
    <text evidence="1">Belongs to the ABC transporter superfamily.</text>
</comment>
<dbReference type="GO" id="GO:0016887">
    <property type="term" value="F:ATP hydrolysis activity"/>
    <property type="evidence" value="ECO:0007669"/>
    <property type="project" value="InterPro"/>
</dbReference>
<evidence type="ECO:0000313" key="6">
    <source>
        <dbReference type="EMBL" id="MCC2230692.1"/>
    </source>
</evidence>
<protein>
    <submittedName>
        <fullName evidence="6">Metal ABC transporter ATP-binding protein</fullName>
    </submittedName>
</protein>
<dbReference type="PANTHER" id="PTHR42734">
    <property type="entry name" value="METAL TRANSPORT SYSTEM ATP-BINDING PROTEIN TM_0124-RELATED"/>
    <property type="match status" value="1"/>
</dbReference>
<evidence type="ECO:0000256" key="2">
    <source>
        <dbReference type="ARBA" id="ARBA00022448"/>
    </source>
</evidence>
<dbReference type="InterPro" id="IPR017871">
    <property type="entry name" value="ABC_transporter-like_CS"/>
</dbReference>
<name>A0AAE3JFG0_9FIRM</name>
<keyword evidence="7" id="KW-1185">Reference proteome</keyword>
<reference evidence="6" key="1">
    <citation type="submission" date="2021-10" db="EMBL/GenBank/DDBJ databases">
        <title>Anaerobic single-cell dispensing facilitates the cultivation of human gut bacteria.</title>
        <authorList>
            <person name="Afrizal A."/>
        </authorList>
    </citation>
    <scope>NUCLEOTIDE SEQUENCE</scope>
    <source>
        <strain evidence="6">CLA-AA-H215</strain>
    </source>
</reference>
<dbReference type="InterPro" id="IPR003439">
    <property type="entry name" value="ABC_transporter-like_ATP-bd"/>
</dbReference>
<accession>A0AAE3JFG0</accession>
<evidence type="ECO:0000256" key="3">
    <source>
        <dbReference type="ARBA" id="ARBA00022741"/>
    </source>
</evidence>